<feature type="compositionally biased region" description="Polar residues" evidence="1">
    <location>
        <begin position="209"/>
        <end position="219"/>
    </location>
</feature>
<feature type="compositionally biased region" description="Basic and acidic residues" evidence="1">
    <location>
        <begin position="410"/>
        <end position="419"/>
    </location>
</feature>
<protein>
    <submittedName>
        <fullName evidence="3">Uncharacterized protein</fullName>
    </submittedName>
</protein>
<gene>
    <name evidence="3" type="ORF">PtA15_1A770</name>
</gene>
<feature type="compositionally biased region" description="Polar residues" evidence="1">
    <location>
        <begin position="150"/>
        <end position="163"/>
    </location>
</feature>
<keyword evidence="2" id="KW-0732">Signal</keyword>
<feature type="compositionally biased region" description="Polar residues" evidence="1">
    <location>
        <begin position="133"/>
        <end position="143"/>
    </location>
</feature>
<keyword evidence="4" id="KW-1185">Reference proteome</keyword>
<dbReference type="Proteomes" id="UP001164743">
    <property type="component" value="Chromosome 1A"/>
</dbReference>
<feature type="compositionally biased region" description="Polar residues" evidence="1">
    <location>
        <begin position="311"/>
        <end position="326"/>
    </location>
</feature>
<name>A0ABY7C9R7_9BASI</name>
<evidence type="ECO:0000313" key="3">
    <source>
        <dbReference type="EMBL" id="WAQ81429.1"/>
    </source>
</evidence>
<feature type="compositionally biased region" description="Low complexity" evidence="1">
    <location>
        <begin position="251"/>
        <end position="273"/>
    </location>
</feature>
<dbReference type="EMBL" id="CP110421">
    <property type="protein sequence ID" value="WAQ81429.1"/>
    <property type="molecule type" value="Genomic_DNA"/>
</dbReference>
<reference evidence="3" key="1">
    <citation type="submission" date="2022-10" db="EMBL/GenBank/DDBJ databases">
        <title>Puccinia triticina Genome sequencing and assembly.</title>
        <authorList>
            <person name="Li C."/>
        </authorList>
    </citation>
    <scope>NUCLEOTIDE SEQUENCE</scope>
    <source>
        <strain evidence="3">Pt15</strain>
    </source>
</reference>
<dbReference type="GeneID" id="77806727"/>
<accession>A0ABY7C9R7</accession>
<feature type="region of interest" description="Disordered" evidence="1">
    <location>
        <begin position="56"/>
        <end position="102"/>
    </location>
</feature>
<organism evidence="3 4">
    <name type="scientific">Puccinia triticina</name>
    <dbReference type="NCBI Taxonomy" id="208348"/>
    <lineage>
        <taxon>Eukaryota</taxon>
        <taxon>Fungi</taxon>
        <taxon>Dikarya</taxon>
        <taxon>Basidiomycota</taxon>
        <taxon>Pucciniomycotina</taxon>
        <taxon>Pucciniomycetes</taxon>
        <taxon>Pucciniales</taxon>
        <taxon>Pucciniaceae</taxon>
        <taxon>Puccinia</taxon>
    </lineage>
</organism>
<feature type="region of interest" description="Disordered" evidence="1">
    <location>
        <begin position="189"/>
        <end position="419"/>
    </location>
</feature>
<evidence type="ECO:0000256" key="2">
    <source>
        <dbReference type="SAM" id="SignalP"/>
    </source>
</evidence>
<proteinExistence type="predicted"/>
<feature type="region of interest" description="Disordered" evidence="1">
    <location>
        <begin position="133"/>
        <end position="170"/>
    </location>
</feature>
<dbReference type="RefSeq" id="XP_053016984.1">
    <property type="nucleotide sequence ID" value="XM_053165832.1"/>
</dbReference>
<feature type="compositionally biased region" description="Polar residues" evidence="1">
    <location>
        <begin position="280"/>
        <end position="299"/>
    </location>
</feature>
<feature type="chain" id="PRO_5046683260" evidence="2">
    <location>
        <begin position="22"/>
        <end position="419"/>
    </location>
</feature>
<evidence type="ECO:0000256" key="1">
    <source>
        <dbReference type="SAM" id="MobiDB-lite"/>
    </source>
</evidence>
<feature type="signal peptide" evidence="2">
    <location>
        <begin position="1"/>
        <end position="21"/>
    </location>
</feature>
<sequence length="419" mass="43005">MTFNRFTRLVLLAFVFQGTQALGFESQTARLAPRGLRFQRRGHDDQAPKTLKLKSDDVARSENQTSTIPAQDVAKNPTEIKLDTGNVTNDGSPATILGQDPQNTTKAGVTILAEIASGGEAPGTIHLESRLQNQTDNASQTAGVQLGQKAPTTEASPNATQATDPKATTAATEQVKVDLVASADVGTLKVDSAPQTPNNVTAELHTGSDAKNATVSLESAQKADAAPKSPPEPTANPGTDPKTRGTELGQKPPTTEAPATAPKETKPATAATENVKLDLVTSTSADAGTVKLATTTSADAETAKVDPAPKTATNVTAELQTGNDAKNATEKVDAAQKTQPEPAANPGTDAKLGGVELGQKAPATEAPANAAPAADPKETKPATTDTENLTKVAAELQTGAAPKNATVAPEKAKEEQKEG</sequence>
<feature type="compositionally biased region" description="Low complexity" evidence="1">
    <location>
        <begin position="361"/>
        <end position="374"/>
    </location>
</feature>
<evidence type="ECO:0000313" key="4">
    <source>
        <dbReference type="Proteomes" id="UP001164743"/>
    </source>
</evidence>